<protein>
    <submittedName>
        <fullName evidence="1">MoaD/ThiS family protein</fullName>
    </submittedName>
</protein>
<dbReference type="EMBL" id="DRZI01000172">
    <property type="protein sequence ID" value="HHP81816.1"/>
    <property type="molecule type" value="Genomic_DNA"/>
</dbReference>
<evidence type="ECO:0000313" key="1">
    <source>
        <dbReference type="EMBL" id="HHP81816.1"/>
    </source>
</evidence>
<dbReference type="InterPro" id="IPR052045">
    <property type="entry name" value="Sulfur_Carrier/Prot_Modifier"/>
</dbReference>
<dbReference type="InterPro" id="IPR003749">
    <property type="entry name" value="ThiS/MoaD-like"/>
</dbReference>
<dbReference type="InterPro" id="IPR012675">
    <property type="entry name" value="Beta-grasp_dom_sf"/>
</dbReference>
<comment type="caution">
    <text evidence="1">The sequence shown here is derived from an EMBL/GenBank/DDBJ whole genome shotgun (WGS) entry which is preliminary data.</text>
</comment>
<gene>
    <name evidence="1" type="ORF">ENM84_04040</name>
</gene>
<dbReference type="Gene3D" id="3.10.20.30">
    <property type="match status" value="1"/>
</dbReference>
<dbReference type="PANTHER" id="PTHR38031">
    <property type="entry name" value="SULFUR CARRIER PROTEIN SLR0821-RELATED"/>
    <property type="match status" value="1"/>
</dbReference>
<dbReference type="PANTHER" id="PTHR38031:SF1">
    <property type="entry name" value="SULFUR CARRIER PROTEIN CYSO"/>
    <property type="match status" value="1"/>
</dbReference>
<organism evidence="1">
    <name type="scientific">Ignisphaera aggregans</name>
    <dbReference type="NCBI Taxonomy" id="334771"/>
    <lineage>
        <taxon>Archaea</taxon>
        <taxon>Thermoproteota</taxon>
        <taxon>Thermoprotei</taxon>
        <taxon>Desulfurococcales</taxon>
        <taxon>Desulfurococcaceae</taxon>
        <taxon>Ignisphaera</taxon>
    </lineage>
</organism>
<dbReference type="SUPFAM" id="SSF54285">
    <property type="entry name" value="MoaD/ThiS"/>
    <property type="match status" value="1"/>
</dbReference>
<dbReference type="InterPro" id="IPR016155">
    <property type="entry name" value="Mopterin_synth/thiamin_S_b"/>
</dbReference>
<accession>A0A7C5TIA3</accession>
<name>A0A7C5TIA3_9CREN</name>
<dbReference type="Pfam" id="PF02597">
    <property type="entry name" value="ThiS"/>
    <property type="match status" value="1"/>
</dbReference>
<proteinExistence type="predicted"/>
<reference evidence="1" key="1">
    <citation type="journal article" date="2020" name="mSystems">
        <title>Genome- and Community-Level Interaction Insights into Carbon Utilization and Element Cycling Functions of Hydrothermarchaeota in Hydrothermal Sediment.</title>
        <authorList>
            <person name="Zhou Z."/>
            <person name="Liu Y."/>
            <person name="Xu W."/>
            <person name="Pan J."/>
            <person name="Luo Z.H."/>
            <person name="Li M."/>
        </authorList>
    </citation>
    <scope>NUCLEOTIDE SEQUENCE [LARGE SCALE GENOMIC DNA]</scope>
    <source>
        <strain evidence="1">SpSt-1121</strain>
    </source>
</reference>
<dbReference type="AlphaFoldDB" id="A0A7C5TIA3"/>
<sequence length="90" mass="10100">MGCCLHININIYMNLAKKLGWRNKELVVNREKATFEEILSMVKDLKDIIINNLDEYIILINGLNIKLLKGLETEISGDVTIDIFPPAAGG</sequence>